<dbReference type="Proteomes" id="UP001322277">
    <property type="component" value="Chromosome 7"/>
</dbReference>
<feature type="transmembrane region" description="Helical" evidence="1">
    <location>
        <begin position="20"/>
        <end position="42"/>
    </location>
</feature>
<dbReference type="GeneID" id="87947835"/>
<keyword evidence="3" id="KW-1185">Reference proteome</keyword>
<organism evidence="2 3">
    <name type="scientific">Colletotrichum destructivum</name>
    <dbReference type="NCBI Taxonomy" id="34406"/>
    <lineage>
        <taxon>Eukaryota</taxon>
        <taxon>Fungi</taxon>
        <taxon>Dikarya</taxon>
        <taxon>Ascomycota</taxon>
        <taxon>Pezizomycotina</taxon>
        <taxon>Sordariomycetes</taxon>
        <taxon>Hypocreomycetidae</taxon>
        <taxon>Glomerellales</taxon>
        <taxon>Glomerellaceae</taxon>
        <taxon>Colletotrichum</taxon>
        <taxon>Colletotrichum destructivum species complex</taxon>
    </lineage>
</organism>
<dbReference type="EMBL" id="CP137311">
    <property type="protein sequence ID" value="WQF86321.1"/>
    <property type="molecule type" value="Genomic_DNA"/>
</dbReference>
<dbReference type="RefSeq" id="XP_062783542.1">
    <property type="nucleotide sequence ID" value="XM_062927491.1"/>
</dbReference>
<evidence type="ECO:0000313" key="2">
    <source>
        <dbReference type="EMBL" id="WQF86321.1"/>
    </source>
</evidence>
<accession>A0AAX4IT05</accession>
<protein>
    <submittedName>
        <fullName evidence="2">Uncharacterized protein</fullName>
    </submittedName>
</protein>
<gene>
    <name evidence="2" type="ORF">CDEST_11335</name>
</gene>
<dbReference type="AlphaFoldDB" id="A0AAX4IT05"/>
<proteinExistence type="predicted"/>
<sequence>MMYSVAPVWFGLTNDMDVDVAALVPGATVAAFDLVFVSFGLLERLHKDPCAAQCPRCREEARQRCSLRPRSTASRLRQQ</sequence>
<evidence type="ECO:0000256" key="1">
    <source>
        <dbReference type="SAM" id="Phobius"/>
    </source>
</evidence>
<reference evidence="3" key="1">
    <citation type="journal article" date="2023" name="bioRxiv">
        <title>Complete genome of the Medicago anthracnose fungus, Colletotrichum destructivum, reveals a mini-chromosome-like region within a core chromosome.</title>
        <authorList>
            <person name="Lapalu N."/>
            <person name="Simon A."/>
            <person name="Lu A."/>
            <person name="Plaumann P.-L."/>
            <person name="Amselem J."/>
            <person name="Pigne S."/>
            <person name="Auger A."/>
            <person name="Koch C."/>
            <person name="Dallery J.-F."/>
            <person name="O'Connell R.J."/>
        </authorList>
    </citation>
    <scope>NUCLEOTIDE SEQUENCE [LARGE SCALE GENOMIC DNA]</scope>
    <source>
        <strain evidence="3">CBS 520.97</strain>
    </source>
</reference>
<keyword evidence="1" id="KW-0812">Transmembrane</keyword>
<dbReference type="KEGG" id="cdet:87947835"/>
<keyword evidence="1" id="KW-0472">Membrane</keyword>
<evidence type="ECO:0000313" key="3">
    <source>
        <dbReference type="Proteomes" id="UP001322277"/>
    </source>
</evidence>
<name>A0AAX4IT05_9PEZI</name>
<keyword evidence="1" id="KW-1133">Transmembrane helix</keyword>